<feature type="signal peptide" evidence="2">
    <location>
        <begin position="1"/>
        <end position="20"/>
    </location>
</feature>
<dbReference type="RefSeq" id="WP_189512056.1">
    <property type="nucleotide sequence ID" value="NZ_BMXG01000004.1"/>
</dbReference>
<evidence type="ECO:0000259" key="3">
    <source>
        <dbReference type="Pfam" id="PF03629"/>
    </source>
</evidence>
<evidence type="ECO:0000256" key="2">
    <source>
        <dbReference type="SAM" id="SignalP"/>
    </source>
</evidence>
<keyword evidence="1" id="KW-0378">Hydrolase</keyword>
<dbReference type="PANTHER" id="PTHR22901:SF0">
    <property type="entry name" value="SIALATE O-ACETYLESTERASE"/>
    <property type="match status" value="1"/>
</dbReference>
<evidence type="ECO:0000256" key="1">
    <source>
        <dbReference type="ARBA" id="ARBA00022801"/>
    </source>
</evidence>
<protein>
    <submittedName>
        <fullName evidence="4">9-O-acetylesterase</fullName>
    </submittedName>
</protein>
<dbReference type="Gene3D" id="3.40.50.1110">
    <property type="entry name" value="SGNH hydrolase"/>
    <property type="match status" value="1"/>
</dbReference>
<feature type="domain" description="Sialate O-acetylesterase" evidence="3">
    <location>
        <begin position="103"/>
        <end position="223"/>
    </location>
</feature>
<dbReference type="InterPro" id="IPR036514">
    <property type="entry name" value="SGNH_hydro_sf"/>
</dbReference>
<keyword evidence="5" id="KW-1185">Reference proteome</keyword>
<dbReference type="InterPro" id="IPR039329">
    <property type="entry name" value="SIAE"/>
</dbReference>
<dbReference type="EMBL" id="BMXG01000004">
    <property type="protein sequence ID" value="GHB94603.1"/>
    <property type="molecule type" value="Genomic_DNA"/>
</dbReference>
<name>A0A8J3GBZ3_9BACT</name>
<dbReference type="SUPFAM" id="SSF52266">
    <property type="entry name" value="SGNH hydrolase"/>
    <property type="match status" value="1"/>
</dbReference>
<reference evidence="4" key="1">
    <citation type="journal article" date="2014" name="Int. J. Syst. Evol. Microbiol.">
        <title>Complete genome sequence of Corynebacterium casei LMG S-19264T (=DSM 44701T), isolated from a smear-ripened cheese.</title>
        <authorList>
            <consortium name="US DOE Joint Genome Institute (JGI-PGF)"/>
            <person name="Walter F."/>
            <person name="Albersmeier A."/>
            <person name="Kalinowski J."/>
            <person name="Ruckert C."/>
        </authorList>
    </citation>
    <scope>NUCLEOTIDE SEQUENCE</scope>
    <source>
        <strain evidence="4">KCTC 12870</strain>
    </source>
</reference>
<dbReference type="AlphaFoldDB" id="A0A8J3GBZ3"/>
<comment type="caution">
    <text evidence="4">The sequence shown here is derived from an EMBL/GenBank/DDBJ whole genome shotgun (WGS) entry which is preliminary data.</text>
</comment>
<reference evidence="4" key="2">
    <citation type="submission" date="2020-09" db="EMBL/GenBank/DDBJ databases">
        <authorList>
            <person name="Sun Q."/>
            <person name="Kim S."/>
        </authorList>
    </citation>
    <scope>NUCLEOTIDE SEQUENCE</scope>
    <source>
        <strain evidence="4">KCTC 12870</strain>
    </source>
</reference>
<evidence type="ECO:0000313" key="5">
    <source>
        <dbReference type="Proteomes" id="UP000642829"/>
    </source>
</evidence>
<accession>A0A8J3GBZ3</accession>
<gene>
    <name evidence="4" type="ORF">GCM10007047_07640</name>
</gene>
<dbReference type="GO" id="GO:0001681">
    <property type="term" value="F:sialate O-acetylesterase activity"/>
    <property type="evidence" value="ECO:0007669"/>
    <property type="project" value="InterPro"/>
</dbReference>
<dbReference type="InterPro" id="IPR013783">
    <property type="entry name" value="Ig-like_fold"/>
</dbReference>
<dbReference type="GO" id="GO:0005975">
    <property type="term" value="P:carbohydrate metabolic process"/>
    <property type="evidence" value="ECO:0007669"/>
    <property type="project" value="TreeGrafter"/>
</dbReference>
<dbReference type="Gene3D" id="2.60.40.10">
    <property type="entry name" value="Immunoglobulins"/>
    <property type="match status" value="1"/>
</dbReference>
<proteinExistence type="predicted"/>
<keyword evidence="2" id="KW-0732">Signal</keyword>
<dbReference type="PANTHER" id="PTHR22901">
    <property type="entry name" value="SIALATE O-ACETYLESTERASE"/>
    <property type="match status" value="1"/>
</dbReference>
<dbReference type="Proteomes" id="UP000642829">
    <property type="component" value="Unassembled WGS sequence"/>
</dbReference>
<organism evidence="4 5">
    <name type="scientific">Cerasicoccus arenae</name>
    <dbReference type="NCBI Taxonomy" id="424488"/>
    <lineage>
        <taxon>Bacteria</taxon>
        <taxon>Pseudomonadati</taxon>
        <taxon>Verrucomicrobiota</taxon>
        <taxon>Opitutia</taxon>
        <taxon>Puniceicoccales</taxon>
        <taxon>Cerasicoccaceae</taxon>
        <taxon>Cerasicoccus</taxon>
    </lineage>
</organism>
<feature type="chain" id="PRO_5035182673" evidence="2">
    <location>
        <begin position="21"/>
        <end position="517"/>
    </location>
</feature>
<dbReference type="InterPro" id="IPR005181">
    <property type="entry name" value="SASA"/>
</dbReference>
<evidence type="ECO:0000313" key="4">
    <source>
        <dbReference type="EMBL" id="GHB94603.1"/>
    </source>
</evidence>
<sequence>MKYPALKILSLLIASHTLSADVTLPHLFSDHMVLQRNLADPVWGKADPGETVSVTIAGQKHETVADADGKWGVTLDPMPAGGPLQMIIKGNNTIELENILVGEVWVCSGQSNMGFAVKSTYNNEVEIASANFPEIRLLSLPRKGTQEPQDDFEADWQICSPATVGGFSAVGYFFGRRIHETLGVPVGLIDNAWGGSAAEAWAPRELLEQHEQYADYISQWDKRAFEYTDEIHAEKMAEYKVAREEYDKNGGKRPRWPQDPRYGQHRPGNIYNGGVLPLVGYGIQGMIWYQGETNAGRPDNYEHLMGLVIGNMREQWGQGDFPFYWVQLADYGSESAEPTDSKWAHLREAQTKTMESVPNSGQAVIIDLGEGRDIHPRNKQTVADRLVRWPLAKEYGYTMDYRSPEFASMETVDIASTEEDGAETSTTGKGVLLSFDYNSSDGLIPFDTNEVKGFAIAGEDQQFHWAEAEIIGKNQVRVWSDAVAEPVAVRYAWATNPVANLYDKNGLPVTPFRTDDW</sequence>
<feature type="domain" description="Sialate O-acetylesterase" evidence="3">
    <location>
        <begin position="283"/>
        <end position="359"/>
    </location>
</feature>
<dbReference type="Pfam" id="PF03629">
    <property type="entry name" value="SASA"/>
    <property type="match status" value="2"/>
</dbReference>